<keyword evidence="2" id="KW-0819">tRNA processing</keyword>
<dbReference type="InterPro" id="IPR020097">
    <property type="entry name" value="PsdUridine_synth_TruA_a/b_dom"/>
</dbReference>
<evidence type="ECO:0000256" key="3">
    <source>
        <dbReference type="ARBA" id="ARBA00023235"/>
    </source>
</evidence>
<feature type="compositionally biased region" description="Pro residues" evidence="4">
    <location>
        <begin position="195"/>
        <end position="205"/>
    </location>
</feature>
<feature type="region of interest" description="Disordered" evidence="4">
    <location>
        <begin position="40"/>
        <end position="82"/>
    </location>
</feature>
<keyword evidence="5" id="KW-0732">Signal</keyword>
<dbReference type="GO" id="GO:0031119">
    <property type="term" value="P:tRNA pseudouridine synthesis"/>
    <property type="evidence" value="ECO:0007669"/>
    <property type="project" value="TreeGrafter"/>
</dbReference>
<feature type="compositionally biased region" description="Acidic residues" evidence="4">
    <location>
        <begin position="485"/>
        <end position="504"/>
    </location>
</feature>
<feature type="compositionally biased region" description="Basic and acidic residues" evidence="4">
    <location>
        <begin position="64"/>
        <end position="82"/>
    </location>
</feature>
<dbReference type="Pfam" id="PF01416">
    <property type="entry name" value="PseudoU_synth_1"/>
    <property type="match status" value="1"/>
</dbReference>
<dbReference type="AlphaFoldDB" id="A0A8J5XAU7"/>
<protein>
    <recommendedName>
        <fullName evidence="6">Pseudouridine synthase I TruA alpha/beta domain-containing protein</fullName>
    </recommendedName>
</protein>
<accession>A0A8J5XAU7</accession>
<dbReference type="InterPro" id="IPR020095">
    <property type="entry name" value="PsdUridine_synth_TruA_C"/>
</dbReference>
<dbReference type="GO" id="GO:0009982">
    <property type="term" value="F:pseudouridine synthase activity"/>
    <property type="evidence" value="ECO:0007669"/>
    <property type="project" value="InterPro"/>
</dbReference>
<dbReference type="OrthoDB" id="10256309at2759"/>
<feature type="compositionally biased region" description="Basic and acidic residues" evidence="4">
    <location>
        <begin position="575"/>
        <end position="591"/>
    </location>
</feature>
<dbReference type="InterPro" id="IPR020103">
    <property type="entry name" value="PsdUridine_synth_cat_dom_sf"/>
</dbReference>
<feature type="domain" description="Pseudouridine synthase I TruA alpha/beta" evidence="6">
    <location>
        <begin position="337"/>
        <end position="419"/>
    </location>
</feature>
<sequence>MPIALRWLLTVLVLGATPHKGLTAMRGALRTFAAATRNAPAVRARQDLPRRGAPRAPRQARSAPRLDAEQPPTREYRGVTDRTKPKRKVCVHLGFIGSNYRGMLFQNDPAIPTVERELLRALRDWGAILPENADQPTKVGWQRASRTDKGVHAIGAAVSCKLLLADEQLEELAVTERVLGGFGGLGLSTSAADTPPAPSPPPPHPGAIGAPAGGTGGAPPGMVTVVNAPQLAALNELLPKDIRIFSIQRTRGGFDSYEDCSARRYVYLLPESALGPGGAEGLSTILRKFTGTKAYHNFASGVRAPPSQADEIASALPEAGPLGWPLAVHPLRPRSEAFRTVLRCEVAKEPIELGDGRGRMYAVEIHGRSFLLHQIRHMIGGALAVAHGLVPEGVFDAALGSPFRVDIAPLAPGEGLALLANEFFNERKKTTDVAMTERARDAMADFMHSKLADHVHLLYTEGAAHGSPSAESSGSVRVGPSPDAPDGDSDDGGSGDEPMDDAPDFEVGGGDVYAGISGRRDAERSLDLPGRRTPFCGWDSWMEVLLSGHWLEKEQANRWDDLRAAVERWEAGVDASRARREQERERRREQTGRAAETAGGDARERARAARALPRGVQTAVAVAFQLLPGPALEGWMARLNAAVDAGEVPPGQNVRVYVEFLLAEAGASGPGDADAEVRARAEAKRDVPPA</sequence>
<dbReference type="EMBL" id="JAGTXO010000023">
    <property type="protein sequence ID" value="KAG8462031.1"/>
    <property type="molecule type" value="Genomic_DNA"/>
</dbReference>
<dbReference type="InterPro" id="IPR001406">
    <property type="entry name" value="PsdUridine_synth_TruA"/>
</dbReference>
<comment type="caution">
    <text evidence="7">The sequence shown here is derived from an EMBL/GenBank/DDBJ whole genome shotgun (WGS) entry which is preliminary data.</text>
</comment>
<dbReference type="Gene3D" id="3.30.70.580">
    <property type="entry name" value="Pseudouridine synthase I, catalytic domain, N-terminal subdomain"/>
    <property type="match status" value="1"/>
</dbReference>
<dbReference type="GO" id="GO:0003723">
    <property type="term" value="F:RNA binding"/>
    <property type="evidence" value="ECO:0007669"/>
    <property type="project" value="InterPro"/>
</dbReference>
<dbReference type="Proteomes" id="UP000751190">
    <property type="component" value="Unassembled WGS sequence"/>
</dbReference>
<feature type="region of interest" description="Disordered" evidence="4">
    <location>
        <begin position="464"/>
        <end position="514"/>
    </location>
</feature>
<evidence type="ECO:0000313" key="7">
    <source>
        <dbReference type="EMBL" id="KAG8462031.1"/>
    </source>
</evidence>
<evidence type="ECO:0000259" key="6">
    <source>
        <dbReference type="Pfam" id="PF01416"/>
    </source>
</evidence>
<evidence type="ECO:0000256" key="4">
    <source>
        <dbReference type="SAM" id="MobiDB-lite"/>
    </source>
</evidence>
<feature type="chain" id="PRO_5035291764" description="Pseudouridine synthase I TruA alpha/beta domain-containing protein" evidence="5">
    <location>
        <begin position="24"/>
        <end position="690"/>
    </location>
</feature>
<feature type="region of interest" description="Disordered" evidence="4">
    <location>
        <begin position="667"/>
        <end position="690"/>
    </location>
</feature>
<proteinExistence type="inferred from homology"/>
<feature type="region of interest" description="Disordered" evidence="4">
    <location>
        <begin position="189"/>
        <end position="216"/>
    </location>
</feature>
<organism evidence="7 8">
    <name type="scientific">Diacronema lutheri</name>
    <name type="common">Unicellular marine alga</name>
    <name type="synonym">Monochrysis lutheri</name>
    <dbReference type="NCBI Taxonomy" id="2081491"/>
    <lineage>
        <taxon>Eukaryota</taxon>
        <taxon>Haptista</taxon>
        <taxon>Haptophyta</taxon>
        <taxon>Pavlovophyceae</taxon>
        <taxon>Pavlovales</taxon>
        <taxon>Pavlovaceae</taxon>
        <taxon>Diacronema</taxon>
    </lineage>
</organism>
<keyword evidence="8" id="KW-1185">Reference proteome</keyword>
<dbReference type="PANTHER" id="PTHR11142:SF4">
    <property type="entry name" value="PSEUDOURIDYLATE SYNTHASE 1 HOMOLOG"/>
    <property type="match status" value="1"/>
</dbReference>
<dbReference type="InterPro" id="IPR020094">
    <property type="entry name" value="TruA/RsuA/RluB/E/F_N"/>
</dbReference>
<feature type="region of interest" description="Disordered" evidence="4">
    <location>
        <begin position="575"/>
        <end position="605"/>
    </location>
</feature>
<evidence type="ECO:0000313" key="8">
    <source>
        <dbReference type="Proteomes" id="UP000751190"/>
    </source>
</evidence>
<dbReference type="PANTHER" id="PTHR11142">
    <property type="entry name" value="PSEUDOURIDYLATE SYNTHASE"/>
    <property type="match status" value="1"/>
</dbReference>
<feature type="compositionally biased region" description="Basic and acidic residues" evidence="4">
    <location>
        <begin position="675"/>
        <end position="690"/>
    </location>
</feature>
<reference evidence="7" key="1">
    <citation type="submission" date="2021-05" db="EMBL/GenBank/DDBJ databases">
        <title>The genome of the haptophyte Pavlova lutheri (Diacronema luteri, Pavlovales) - a model for lipid biosynthesis in eukaryotic algae.</title>
        <authorList>
            <person name="Hulatt C.J."/>
            <person name="Posewitz M.C."/>
        </authorList>
    </citation>
    <scope>NUCLEOTIDE SEQUENCE</scope>
    <source>
        <strain evidence="7">NIVA-4/92</strain>
    </source>
</reference>
<feature type="compositionally biased region" description="Low complexity" evidence="4">
    <location>
        <begin position="54"/>
        <end position="63"/>
    </location>
</feature>
<feature type="signal peptide" evidence="5">
    <location>
        <begin position="1"/>
        <end position="23"/>
    </location>
</feature>
<dbReference type="Gene3D" id="3.30.70.660">
    <property type="entry name" value="Pseudouridine synthase I, catalytic domain, C-terminal subdomain"/>
    <property type="match status" value="1"/>
</dbReference>
<evidence type="ECO:0000256" key="5">
    <source>
        <dbReference type="SAM" id="SignalP"/>
    </source>
</evidence>
<gene>
    <name evidence="7" type="ORF">KFE25_014050</name>
</gene>
<evidence type="ECO:0000256" key="2">
    <source>
        <dbReference type="ARBA" id="ARBA00022694"/>
    </source>
</evidence>
<dbReference type="GO" id="GO:1990481">
    <property type="term" value="P:mRNA pseudouridine synthesis"/>
    <property type="evidence" value="ECO:0007669"/>
    <property type="project" value="TreeGrafter"/>
</dbReference>
<keyword evidence="3" id="KW-0413">Isomerase</keyword>
<comment type="similarity">
    <text evidence="1">Belongs to the tRNA pseudouridine synthase TruA family.</text>
</comment>
<dbReference type="GO" id="GO:0005634">
    <property type="term" value="C:nucleus"/>
    <property type="evidence" value="ECO:0007669"/>
    <property type="project" value="TreeGrafter"/>
</dbReference>
<name>A0A8J5XAU7_DIALT</name>
<dbReference type="SUPFAM" id="SSF55120">
    <property type="entry name" value="Pseudouridine synthase"/>
    <property type="match status" value="1"/>
</dbReference>
<evidence type="ECO:0000256" key="1">
    <source>
        <dbReference type="ARBA" id="ARBA00009375"/>
    </source>
</evidence>